<dbReference type="RefSeq" id="WP_289215317.1">
    <property type="nucleotide sequence ID" value="NZ_JAPVRC010000002.1"/>
</dbReference>
<reference evidence="2" key="1">
    <citation type="journal article" date="2019" name="Int. J. Syst. Evol. Microbiol.">
        <title>The Global Catalogue of Microorganisms (GCM) 10K type strain sequencing project: providing services to taxonomists for standard genome sequencing and annotation.</title>
        <authorList>
            <consortium name="The Broad Institute Genomics Platform"/>
            <consortium name="The Broad Institute Genome Sequencing Center for Infectious Disease"/>
            <person name="Wu L."/>
            <person name="Ma J."/>
        </authorList>
    </citation>
    <scope>NUCLEOTIDE SEQUENCE [LARGE SCALE GENOMIC DNA]</scope>
    <source>
        <strain evidence="2">CCUG 73951</strain>
    </source>
</reference>
<dbReference type="Proteomes" id="UP001596494">
    <property type="component" value="Unassembled WGS sequence"/>
</dbReference>
<keyword evidence="2" id="KW-1185">Reference proteome</keyword>
<evidence type="ECO:0000313" key="2">
    <source>
        <dbReference type="Proteomes" id="UP001596494"/>
    </source>
</evidence>
<accession>A0ABW2K8V4</accession>
<gene>
    <name evidence="1" type="ORF">ACFQMN_17105</name>
</gene>
<sequence length="66" mass="7608">MNVYLMNGGAATSFSVKGEWEGPLWFKKRVYFNDRAGHADVEWEDEHTITINNRTLNLQSGDTFNQ</sequence>
<dbReference type="InterPro" id="IPR035406">
    <property type="entry name" value="DUF5412"/>
</dbReference>
<evidence type="ECO:0000313" key="1">
    <source>
        <dbReference type="EMBL" id="MFC7322585.1"/>
    </source>
</evidence>
<proteinExistence type="predicted"/>
<comment type="caution">
    <text evidence="1">The sequence shown here is derived from an EMBL/GenBank/DDBJ whole genome shotgun (WGS) entry which is preliminary data.</text>
</comment>
<protein>
    <submittedName>
        <fullName evidence="1">DUF5412 family protein</fullName>
    </submittedName>
</protein>
<name>A0ABW2K8V4_9BACI</name>
<dbReference type="EMBL" id="JBHTBY010000017">
    <property type="protein sequence ID" value="MFC7322585.1"/>
    <property type="molecule type" value="Genomic_DNA"/>
</dbReference>
<dbReference type="Pfam" id="PF17428">
    <property type="entry name" value="DUF5412"/>
    <property type="match status" value="1"/>
</dbReference>
<organism evidence="1 2">
    <name type="scientific">Halobacillus campisalis</name>
    <dbReference type="NCBI Taxonomy" id="435909"/>
    <lineage>
        <taxon>Bacteria</taxon>
        <taxon>Bacillati</taxon>
        <taxon>Bacillota</taxon>
        <taxon>Bacilli</taxon>
        <taxon>Bacillales</taxon>
        <taxon>Bacillaceae</taxon>
        <taxon>Halobacillus</taxon>
    </lineage>
</organism>